<organism evidence="2 3">
    <name type="scientific">Thiohalophilus thiocyanatoxydans</name>
    <dbReference type="NCBI Taxonomy" id="381308"/>
    <lineage>
        <taxon>Bacteria</taxon>
        <taxon>Pseudomonadati</taxon>
        <taxon>Pseudomonadota</taxon>
        <taxon>Gammaproteobacteria</taxon>
        <taxon>Thiohalomonadales</taxon>
        <taxon>Thiohalophilaceae</taxon>
        <taxon>Thiohalophilus</taxon>
    </lineage>
</organism>
<dbReference type="EMBL" id="SOQX01000003">
    <property type="protein sequence ID" value="TDY01764.1"/>
    <property type="molecule type" value="Genomic_DNA"/>
</dbReference>
<dbReference type="CDD" id="cd00130">
    <property type="entry name" value="PAS"/>
    <property type="match status" value="1"/>
</dbReference>
<dbReference type="Gene3D" id="3.30.450.20">
    <property type="entry name" value="PAS domain"/>
    <property type="match status" value="1"/>
</dbReference>
<dbReference type="AlphaFoldDB" id="A0A4R8INI7"/>
<dbReference type="Proteomes" id="UP000294914">
    <property type="component" value="Unassembled WGS sequence"/>
</dbReference>
<dbReference type="NCBIfam" id="TIGR00229">
    <property type="entry name" value="sensory_box"/>
    <property type="match status" value="1"/>
</dbReference>
<reference evidence="2 3" key="1">
    <citation type="submission" date="2019-03" db="EMBL/GenBank/DDBJ databases">
        <title>Genomic Encyclopedia of Type Strains, Phase IV (KMG-IV): sequencing the most valuable type-strain genomes for metagenomic binning, comparative biology and taxonomic classification.</title>
        <authorList>
            <person name="Goeker M."/>
        </authorList>
    </citation>
    <scope>NUCLEOTIDE SEQUENCE [LARGE SCALE GENOMIC DNA]</scope>
    <source>
        <strain evidence="2 3">DSM 16326</strain>
    </source>
</reference>
<protein>
    <submittedName>
        <fullName evidence="2">PAS domain S-box-containing protein</fullName>
    </submittedName>
</protein>
<dbReference type="SMART" id="SM00091">
    <property type="entry name" value="PAS"/>
    <property type="match status" value="1"/>
</dbReference>
<feature type="domain" description="PAS" evidence="1">
    <location>
        <begin position="87"/>
        <end position="157"/>
    </location>
</feature>
<keyword evidence="3" id="KW-1185">Reference proteome</keyword>
<proteinExistence type="predicted"/>
<dbReference type="InterPro" id="IPR035965">
    <property type="entry name" value="PAS-like_dom_sf"/>
</dbReference>
<evidence type="ECO:0000259" key="1">
    <source>
        <dbReference type="PROSITE" id="PS50112"/>
    </source>
</evidence>
<dbReference type="SUPFAM" id="SSF55785">
    <property type="entry name" value="PYP-like sensor domain (PAS domain)"/>
    <property type="match status" value="1"/>
</dbReference>
<sequence length="197" mass="21729">MPKPTTDFIDHNQLRQTAEESLKQGTTPPTRGWSISADALALLYRLASTPESAGDALKLLHELQAHQVELDLQHEQLVANEREFARELERYRALFERAPFGYFVVSLDGQVIEANQTGATLFGIEPTALGGNPIDSFLAPASRPVLGELLKQLREGDVVSCEVQTGDKAGELRQLQVIANSEPGDKIILLAFREPDR</sequence>
<comment type="caution">
    <text evidence="2">The sequence shown here is derived from an EMBL/GenBank/DDBJ whole genome shotgun (WGS) entry which is preliminary data.</text>
</comment>
<dbReference type="RefSeq" id="WP_134083248.1">
    <property type="nucleotide sequence ID" value="NZ_SOQX01000003.1"/>
</dbReference>
<name>A0A4R8INI7_9GAMM</name>
<evidence type="ECO:0000313" key="2">
    <source>
        <dbReference type="EMBL" id="TDY01764.1"/>
    </source>
</evidence>
<dbReference type="Pfam" id="PF13188">
    <property type="entry name" value="PAS_8"/>
    <property type="match status" value="1"/>
</dbReference>
<evidence type="ECO:0000313" key="3">
    <source>
        <dbReference type="Proteomes" id="UP000294914"/>
    </source>
</evidence>
<dbReference type="PROSITE" id="PS50112">
    <property type="entry name" value="PAS"/>
    <property type="match status" value="1"/>
</dbReference>
<accession>A0A4R8INI7</accession>
<gene>
    <name evidence="2" type="ORF">EDC23_1655</name>
</gene>
<dbReference type="InterPro" id="IPR000014">
    <property type="entry name" value="PAS"/>
</dbReference>
<dbReference type="OrthoDB" id="6366277at2"/>